<dbReference type="EMBL" id="AOIN01000021">
    <property type="protein sequence ID" value="ELZ05038.1"/>
    <property type="molecule type" value="Genomic_DNA"/>
</dbReference>
<dbReference type="InterPro" id="IPR015942">
    <property type="entry name" value="Asp/Glu/hydantoin_racemase"/>
</dbReference>
<gene>
    <name evidence="2" type="ORF">C482_02751</name>
</gene>
<dbReference type="AlphaFoldDB" id="M0B479"/>
<accession>M0B479</accession>
<keyword evidence="3" id="KW-1185">Reference proteome</keyword>
<sequence length="176" mass="18551">MSEIQIVGVLGGMSSQSTSEYYRLIDDSISDARGGHAAGEYLARAATQLEAAGADFVVMATNTIHKVAPMIRAALTVPFVHIVDVAADAISAAGIIFEELTNGVVRAESRDTHLAVIDELCSAGGDGLVLACMESELFVEQDDRPDVPIFDTTALQAERAVELSLGARTDANLITE</sequence>
<protein>
    <submittedName>
        <fullName evidence="2">Aspartate racemase</fullName>
    </submittedName>
</protein>
<keyword evidence="1" id="KW-0413">Isomerase</keyword>
<dbReference type="Proteomes" id="UP000011693">
    <property type="component" value="Unassembled WGS sequence"/>
</dbReference>
<evidence type="ECO:0000256" key="1">
    <source>
        <dbReference type="ARBA" id="ARBA00023235"/>
    </source>
</evidence>
<dbReference type="Gene3D" id="3.40.50.1860">
    <property type="match status" value="2"/>
</dbReference>
<organism evidence="2 3">
    <name type="scientific">Natrialba chahannaoensis JCM 10990</name>
    <dbReference type="NCBI Taxonomy" id="1227492"/>
    <lineage>
        <taxon>Archaea</taxon>
        <taxon>Methanobacteriati</taxon>
        <taxon>Methanobacteriota</taxon>
        <taxon>Stenosarchaea group</taxon>
        <taxon>Halobacteria</taxon>
        <taxon>Halobacteriales</taxon>
        <taxon>Natrialbaceae</taxon>
        <taxon>Natrialba</taxon>
    </lineage>
</organism>
<dbReference type="STRING" id="1227492.C482_02751"/>
<dbReference type="PANTHER" id="PTHR21198:SF7">
    <property type="entry name" value="ASPARTATE-GLUTAMATE RACEMASE FAMILY"/>
    <property type="match status" value="1"/>
</dbReference>
<comment type="caution">
    <text evidence="2">The sequence shown here is derived from an EMBL/GenBank/DDBJ whole genome shotgun (WGS) entry which is preliminary data.</text>
</comment>
<reference evidence="2 3" key="1">
    <citation type="journal article" date="2014" name="PLoS Genet.">
        <title>Phylogenetically driven sequencing of extremely halophilic archaea reveals strategies for static and dynamic osmo-response.</title>
        <authorList>
            <person name="Becker E.A."/>
            <person name="Seitzer P.M."/>
            <person name="Tritt A."/>
            <person name="Larsen D."/>
            <person name="Krusor M."/>
            <person name="Yao A.I."/>
            <person name="Wu D."/>
            <person name="Madern D."/>
            <person name="Eisen J.A."/>
            <person name="Darling A.E."/>
            <person name="Facciotti M.T."/>
        </authorList>
    </citation>
    <scope>NUCLEOTIDE SEQUENCE [LARGE SCALE GENOMIC DNA]</scope>
    <source>
        <strain evidence="2 3">JCM 10990</strain>
    </source>
</reference>
<evidence type="ECO:0000313" key="3">
    <source>
        <dbReference type="Proteomes" id="UP000011693"/>
    </source>
</evidence>
<dbReference type="PATRIC" id="fig|1227492.4.peg.531"/>
<dbReference type="InterPro" id="IPR001920">
    <property type="entry name" value="Asp/Glu_race"/>
</dbReference>
<dbReference type="RefSeq" id="WP_006165876.1">
    <property type="nucleotide sequence ID" value="NZ_AOIN01000021.1"/>
</dbReference>
<proteinExistence type="predicted"/>
<dbReference type="SUPFAM" id="SSF53681">
    <property type="entry name" value="Aspartate/glutamate racemase"/>
    <property type="match status" value="2"/>
</dbReference>
<name>M0B479_9EURY</name>
<dbReference type="GO" id="GO:0047661">
    <property type="term" value="F:amino-acid racemase activity"/>
    <property type="evidence" value="ECO:0007669"/>
    <property type="project" value="InterPro"/>
</dbReference>
<evidence type="ECO:0000313" key="2">
    <source>
        <dbReference type="EMBL" id="ELZ05038.1"/>
    </source>
</evidence>
<dbReference type="PANTHER" id="PTHR21198">
    <property type="entry name" value="GLUTAMATE RACEMASE"/>
    <property type="match status" value="1"/>
</dbReference>
<dbReference type="Pfam" id="PF01177">
    <property type="entry name" value="Asp_Glu_race"/>
    <property type="match status" value="1"/>
</dbReference>